<comment type="subcellular location">
    <subcellularLocation>
        <location evidence="8">Cytoplasm</location>
    </subcellularLocation>
</comment>
<evidence type="ECO:0000256" key="4">
    <source>
        <dbReference type="ARBA" id="ARBA00022605"/>
    </source>
</evidence>
<feature type="binding site" evidence="8">
    <location>
        <begin position="82"/>
        <end position="83"/>
    </location>
    <ligand>
        <name>substrate</name>
    </ligand>
</feature>
<evidence type="ECO:0000256" key="5">
    <source>
        <dbReference type="ARBA" id="ARBA00023154"/>
    </source>
</evidence>
<feature type="binding site" evidence="8">
    <location>
        <position position="169"/>
    </location>
    <ligand>
        <name>substrate</name>
    </ligand>
</feature>
<evidence type="ECO:0000256" key="8">
    <source>
        <dbReference type="HAMAP-Rule" id="MF_00197"/>
    </source>
</evidence>
<sequence length="328" mass="35711">MVTVMEIEMIKCHGSGNDFIIIDEMDDNYYLTDTSRIALTKVLADRKGPAGSDGLLFIQTSSQADARMRMFNSDGSEAEMCGNGLRCVARYILERFGKKEAVIETMQANLAVAETEAIFPDVPTFEVAIEPVLLDPASLPLTTDYTPHIEKPIPELDIKRTYTALSVPNPHLVSITDALSPEEVEKVGQQANENKRLLPNGTNVSFLSPIESQKIFVRTFERGVGLTSACGTAMSASALVSILAGHNNLNEVITVLNPGGMVQCVVRQTGDDGYTIRLRGNATYEFSAVVSIDPEDMTFAELNEMSVYEDEIAGYEKLAQAAAELSAQ</sequence>
<reference evidence="11" key="1">
    <citation type="submission" date="2016-10" db="EMBL/GenBank/DDBJ databases">
        <authorList>
            <person name="de Groot N.N."/>
        </authorList>
    </citation>
    <scope>NUCLEOTIDE SEQUENCE [LARGE SCALE GENOMIC DNA]</scope>
    <source>
        <strain evidence="11">10nlg</strain>
    </source>
</reference>
<name>A0A1H9S233_9BACI</name>
<feature type="binding site" evidence="8">
    <location>
        <begin position="231"/>
        <end position="232"/>
    </location>
    <ligand>
        <name>substrate</name>
    </ligand>
</feature>
<evidence type="ECO:0000256" key="6">
    <source>
        <dbReference type="ARBA" id="ARBA00023235"/>
    </source>
</evidence>
<dbReference type="InterPro" id="IPR001653">
    <property type="entry name" value="DAP_epimerase_DapF"/>
</dbReference>
<dbReference type="PANTHER" id="PTHR31689:SF0">
    <property type="entry name" value="DIAMINOPIMELATE EPIMERASE"/>
    <property type="match status" value="1"/>
</dbReference>
<keyword evidence="11" id="KW-1185">Reference proteome</keyword>
<dbReference type="InterPro" id="IPR018510">
    <property type="entry name" value="DAP_epimerase_AS"/>
</dbReference>
<comment type="pathway">
    <text evidence="1 8">Amino-acid biosynthesis; L-lysine biosynthesis via DAP pathway; DL-2,6-diaminopimelate from LL-2,6-diaminopimelate: step 1/1.</text>
</comment>
<dbReference type="PANTHER" id="PTHR31689">
    <property type="entry name" value="DIAMINOPIMELATE EPIMERASE, CHLOROPLASTIC"/>
    <property type="match status" value="1"/>
</dbReference>
<dbReference type="GO" id="GO:0009089">
    <property type="term" value="P:lysine biosynthetic process via diaminopimelate"/>
    <property type="evidence" value="ECO:0007669"/>
    <property type="project" value="UniProtKB-UniRule"/>
</dbReference>
<evidence type="ECO:0000313" key="11">
    <source>
        <dbReference type="Proteomes" id="UP000199318"/>
    </source>
</evidence>
<keyword evidence="6 8" id="KW-0413">Isomerase</keyword>
<dbReference type="Pfam" id="PF01678">
    <property type="entry name" value="DAP_epimerase"/>
    <property type="match status" value="2"/>
</dbReference>
<keyword evidence="4 8" id="KW-0028">Amino-acid biosynthesis</keyword>
<dbReference type="EC" id="5.1.1.7" evidence="3 8"/>
<evidence type="ECO:0000256" key="3">
    <source>
        <dbReference type="ARBA" id="ARBA00013080"/>
    </source>
</evidence>
<comment type="catalytic activity">
    <reaction evidence="7 8">
        <text>(2S,6S)-2,6-diaminopimelate = meso-2,6-diaminopimelate</text>
        <dbReference type="Rhea" id="RHEA:15393"/>
        <dbReference type="ChEBI" id="CHEBI:57609"/>
        <dbReference type="ChEBI" id="CHEBI:57791"/>
        <dbReference type="EC" id="5.1.1.7"/>
    </reaction>
</comment>
<proteinExistence type="inferred from homology"/>
<dbReference type="AlphaFoldDB" id="A0A1H9S233"/>
<dbReference type="PROSITE" id="PS01326">
    <property type="entry name" value="DAP_EPIMERASE"/>
    <property type="match status" value="1"/>
</dbReference>
<feature type="binding site" evidence="8">
    <location>
        <position position="203"/>
    </location>
    <ligand>
        <name>substrate</name>
    </ligand>
</feature>
<accession>A0A1H9S233</accession>
<dbReference type="Gene3D" id="3.10.310.10">
    <property type="entry name" value="Diaminopimelate Epimerase, Chain A, domain 1"/>
    <property type="match status" value="2"/>
</dbReference>
<evidence type="ECO:0000256" key="1">
    <source>
        <dbReference type="ARBA" id="ARBA00005196"/>
    </source>
</evidence>
<comment type="subunit">
    <text evidence="8">Homodimer.</text>
</comment>
<feature type="binding site" evidence="8">
    <location>
        <position position="17"/>
    </location>
    <ligand>
        <name>substrate</name>
    </ligand>
</feature>
<dbReference type="Proteomes" id="UP000199318">
    <property type="component" value="Unassembled WGS sequence"/>
</dbReference>
<evidence type="ECO:0000256" key="7">
    <source>
        <dbReference type="ARBA" id="ARBA00051712"/>
    </source>
</evidence>
<comment type="caution">
    <text evidence="10">The sequence shown here is derived from an EMBL/GenBank/DDBJ whole genome shotgun (WGS) entry which is preliminary data.</text>
</comment>
<evidence type="ECO:0000256" key="9">
    <source>
        <dbReference type="PROSITE-ProRule" id="PRU10125"/>
    </source>
</evidence>
<evidence type="ECO:0000313" key="10">
    <source>
        <dbReference type="EMBL" id="SER79072.1"/>
    </source>
</evidence>
<dbReference type="HAMAP" id="MF_00197">
    <property type="entry name" value="DAP_epimerase"/>
    <property type="match status" value="1"/>
</dbReference>
<evidence type="ECO:0000256" key="2">
    <source>
        <dbReference type="ARBA" id="ARBA00010219"/>
    </source>
</evidence>
<feature type="active site" description="Proton donor" evidence="8">
    <location>
        <position position="81"/>
    </location>
</feature>
<comment type="similarity">
    <text evidence="2 8">Belongs to the diaminopimelate epimerase family.</text>
</comment>
<dbReference type="UniPathway" id="UPA00034">
    <property type="reaction ID" value="UER00025"/>
</dbReference>
<feature type="binding site" evidence="8">
    <location>
        <begin position="221"/>
        <end position="222"/>
    </location>
    <ligand>
        <name>substrate</name>
    </ligand>
</feature>
<gene>
    <name evidence="8" type="primary">dapF</name>
    <name evidence="10" type="ORF">SAMN05444126_10616</name>
</gene>
<feature type="site" description="Could be important to modulate the pK values of the two catalytic cysteine residues" evidence="8">
    <location>
        <position position="171"/>
    </location>
</feature>
<dbReference type="NCBIfam" id="TIGR00652">
    <property type="entry name" value="DapF"/>
    <property type="match status" value="1"/>
</dbReference>
<dbReference type="EMBL" id="FOGV01000006">
    <property type="protein sequence ID" value="SER79072.1"/>
    <property type="molecule type" value="Genomic_DNA"/>
</dbReference>
<dbReference type="GO" id="GO:0008837">
    <property type="term" value="F:diaminopimelate epimerase activity"/>
    <property type="evidence" value="ECO:0007669"/>
    <property type="project" value="UniProtKB-UniRule"/>
</dbReference>
<feature type="active site" description="Proton acceptor" evidence="8">
    <location>
        <position position="230"/>
    </location>
</feature>
<feature type="site" description="Could be important to modulate the pK values of the two catalytic cysteine residues" evidence="8">
    <location>
        <position position="221"/>
    </location>
</feature>
<organism evidence="10 11">
    <name type="scientific">Salisediminibacterium halotolerans</name>
    <dbReference type="NCBI Taxonomy" id="517425"/>
    <lineage>
        <taxon>Bacteria</taxon>
        <taxon>Bacillati</taxon>
        <taxon>Bacillota</taxon>
        <taxon>Bacilli</taxon>
        <taxon>Bacillales</taxon>
        <taxon>Bacillaceae</taxon>
        <taxon>Salisediminibacterium</taxon>
    </lineage>
</organism>
<feature type="active site" evidence="9">
    <location>
        <position position="81"/>
    </location>
</feature>
<comment type="function">
    <text evidence="8">Catalyzes the stereoinversion of LL-2,6-diaminopimelate (L,L-DAP) to meso-diaminopimelate (meso-DAP), a precursor of L-lysine and an essential component of the bacterial peptidoglycan.</text>
</comment>
<dbReference type="SUPFAM" id="SSF54506">
    <property type="entry name" value="Diaminopimelate epimerase-like"/>
    <property type="match status" value="2"/>
</dbReference>
<protein>
    <recommendedName>
        <fullName evidence="3 8">Diaminopimelate epimerase</fullName>
        <shortName evidence="8">DAP epimerase</shortName>
        <ecNumber evidence="3 8">5.1.1.7</ecNumber>
    </recommendedName>
    <alternativeName>
        <fullName evidence="8">PLP-independent amino acid racemase</fullName>
    </alternativeName>
</protein>
<dbReference type="STRING" id="1464123.SAMN05444126_10616"/>
<feature type="binding site" evidence="8">
    <location>
        <position position="72"/>
    </location>
    <ligand>
        <name>substrate</name>
    </ligand>
</feature>
<keyword evidence="8" id="KW-0963">Cytoplasm</keyword>
<keyword evidence="5 8" id="KW-0457">Lysine biosynthesis</keyword>
<dbReference type="GO" id="GO:0005829">
    <property type="term" value="C:cytosol"/>
    <property type="evidence" value="ECO:0007669"/>
    <property type="project" value="TreeGrafter"/>
</dbReference>
<comment type="caution">
    <text evidence="8">Lacks conserved residue(s) required for the propagation of feature annotation.</text>
</comment>